<keyword evidence="3" id="KW-1003">Cell membrane</keyword>
<reference evidence="9 10" key="1">
    <citation type="journal article" date="2014" name="ISME J.">
        <title>Ecophysiology of Thioploca ingrica as revealed by the complete genome sequence supplemented with proteomic evidence.</title>
        <authorList>
            <person name="Kojima H."/>
            <person name="Ogura Y."/>
            <person name="Yamamoto N."/>
            <person name="Togashi T."/>
            <person name="Mori H."/>
            <person name="Watanabe T."/>
            <person name="Nemoto F."/>
            <person name="Kurokawa K."/>
            <person name="Hayashi T."/>
            <person name="Fukui M."/>
        </authorList>
    </citation>
    <scope>NUCLEOTIDE SEQUENCE [LARGE SCALE GENOMIC DNA]</scope>
</reference>
<comment type="subcellular location">
    <subcellularLocation>
        <location evidence="1">Cell membrane</location>
        <topology evidence="1">Single-pass membrane protein</topology>
    </subcellularLocation>
    <subcellularLocation>
        <location evidence="7">Cell membrane</location>
        <topology evidence="7">Single-pass type II membrane protein</topology>
    </subcellularLocation>
</comment>
<dbReference type="AlphaFoldDB" id="A0A090AKX3"/>
<dbReference type="Gene3D" id="3.30.420.270">
    <property type="match status" value="1"/>
</dbReference>
<protein>
    <submittedName>
        <fullName evidence="9">Biopolymer transport protein ExbD/TolR family</fullName>
    </submittedName>
</protein>
<keyword evidence="7" id="KW-0813">Transport</keyword>
<evidence type="ECO:0000313" key="9">
    <source>
        <dbReference type="EMBL" id="BAP55725.1"/>
    </source>
</evidence>
<evidence type="ECO:0000256" key="2">
    <source>
        <dbReference type="ARBA" id="ARBA00005811"/>
    </source>
</evidence>
<evidence type="ECO:0000256" key="6">
    <source>
        <dbReference type="ARBA" id="ARBA00023136"/>
    </source>
</evidence>
<evidence type="ECO:0000256" key="8">
    <source>
        <dbReference type="SAM" id="Phobius"/>
    </source>
</evidence>
<feature type="transmembrane region" description="Helical" evidence="8">
    <location>
        <begin position="12"/>
        <end position="32"/>
    </location>
</feature>
<dbReference type="InterPro" id="IPR003400">
    <property type="entry name" value="ExbD"/>
</dbReference>
<evidence type="ECO:0000256" key="4">
    <source>
        <dbReference type="ARBA" id="ARBA00022692"/>
    </source>
</evidence>
<keyword evidence="5 8" id="KW-1133">Transmembrane helix</keyword>
<dbReference type="EMBL" id="AP014633">
    <property type="protein sequence ID" value="BAP55725.1"/>
    <property type="molecule type" value="Genomic_DNA"/>
</dbReference>
<keyword evidence="6 8" id="KW-0472">Membrane</keyword>
<gene>
    <name evidence="9" type="ORF">THII_1428</name>
</gene>
<dbReference type="PANTHER" id="PTHR30558">
    <property type="entry name" value="EXBD MEMBRANE COMPONENT OF PMF-DRIVEN MACROMOLECULE IMPORT SYSTEM"/>
    <property type="match status" value="1"/>
</dbReference>
<dbReference type="Pfam" id="PF02472">
    <property type="entry name" value="ExbD"/>
    <property type="match status" value="1"/>
</dbReference>
<organism evidence="9 10">
    <name type="scientific">Thioploca ingrica</name>
    <dbReference type="NCBI Taxonomy" id="40754"/>
    <lineage>
        <taxon>Bacteria</taxon>
        <taxon>Pseudomonadati</taxon>
        <taxon>Pseudomonadota</taxon>
        <taxon>Gammaproteobacteria</taxon>
        <taxon>Thiotrichales</taxon>
        <taxon>Thiotrichaceae</taxon>
        <taxon>Thioploca</taxon>
    </lineage>
</organism>
<comment type="similarity">
    <text evidence="2 7">Belongs to the ExbD/TolR family.</text>
</comment>
<dbReference type="Proteomes" id="UP000031623">
    <property type="component" value="Chromosome"/>
</dbReference>
<evidence type="ECO:0000256" key="3">
    <source>
        <dbReference type="ARBA" id="ARBA00022475"/>
    </source>
</evidence>
<keyword evidence="7" id="KW-0653">Protein transport</keyword>
<dbReference type="PANTHER" id="PTHR30558:SF3">
    <property type="entry name" value="BIOPOLYMER TRANSPORT PROTEIN EXBD-RELATED"/>
    <property type="match status" value="1"/>
</dbReference>
<evidence type="ECO:0000313" key="10">
    <source>
        <dbReference type="Proteomes" id="UP000031623"/>
    </source>
</evidence>
<dbReference type="GO" id="GO:0005886">
    <property type="term" value="C:plasma membrane"/>
    <property type="evidence" value="ECO:0007669"/>
    <property type="project" value="UniProtKB-SubCell"/>
</dbReference>
<dbReference type="GO" id="GO:0022857">
    <property type="term" value="F:transmembrane transporter activity"/>
    <property type="evidence" value="ECO:0007669"/>
    <property type="project" value="InterPro"/>
</dbReference>
<evidence type="ECO:0000256" key="5">
    <source>
        <dbReference type="ARBA" id="ARBA00022989"/>
    </source>
</evidence>
<dbReference type="STRING" id="40754.THII_1428"/>
<dbReference type="GO" id="GO:0015031">
    <property type="term" value="P:protein transport"/>
    <property type="evidence" value="ECO:0007669"/>
    <property type="project" value="UniProtKB-KW"/>
</dbReference>
<name>A0A090AKX3_9GAMM</name>
<evidence type="ECO:0000256" key="1">
    <source>
        <dbReference type="ARBA" id="ARBA00004162"/>
    </source>
</evidence>
<dbReference type="HOGENOM" id="CLU_085305_3_3_6"/>
<dbReference type="KEGG" id="tig:THII_1428"/>
<keyword evidence="4 7" id="KW-0812">Transmembrane</keyword>
<evidence type="ECO:0000256" key="7">
    <source>
        <dbReference type="RuleBase" id="RU003879"/>
    </source>
</evidence>
<keyword evidence="10" id="KW-1185">Reference proteome</keyword>
<dbReference type="OrthoDB" id="9793581at2"/>
<sequence length="142" mass="16289">MKFRRRQYRDNPKLNLTPLIDTVFLLLIFFMMTTTFNRQSQLHINLPTAKGDAPEQQETIHLIIDAKGNYAINDWEHGLINSQFDTLKQALKEAAGPHSNPPLLISADENAPHYAVMKAMEAARDLGFVRLNFEAQQRPDQE</sequence>
<accession>A0A090AKX3</accession>
<proteinExistence type="inferred from homology"/>